<dbReference type="Pfam" id="PF08421">
    <property type="entry name" value="Methyltransf_13"/>
    <property type="match status" value="1"/>
</dbReference>
<dbReference type="Gene3D" id="3.40.50.150">
    <property type="entry name" value="Vaccinia Virus protein VP39"/>
    <property type="match status" value="1"/>
</dbReference>
<dbReference type="Proteomes" id="UP000178264">
    <property type="component" value="Unassembled WGS sequence"/>
</dbReference>
<proteinExistence type="predicted"/>
<protein>
    <recommendedName>
        <fullName evidence="5">Methyltransferase</fullName>
    </recommendedName>
</protein>
<accession>A0A1F7VC57</accession>
<dbReference type="AlphaFoldDB" id="A0A1F7VC57"/>
<dbReference type="PANTHER" id="PTHR43861:SF5">
    <property type="entry name" value="BLL5978 PROTEIN"/>
    <property type="match status" value="1"/>
</dbReference>
<dbReference type="InterPro" id="IPR013691">
    <property type="entry name" value="MeTrfase_14"/>
</dbReference>
<sequence length="421" mass="47946">MRYPHHDAKPGTLDYCQITGSKNLFEVIDLGHQPPCDAFLTQETVNQPEVSYPLRLMLCPESGLAQLDHVVHGSIIYPADYPYRAGISPPLREYQQAFADDITEKFQIPQGSLCVDIGSNDGFLLTGFRRHGMRTLGVEPTNIARIAREENHIETLQSFFTEEVAENIVKEYGHAKLITMTNVFAHMAPLGEVMRGLERLLDKNGIFITESQYLADILEGNQFDQVYHEHIRLYSLKSLMTLFPYYGMEVFDAHRVSAREGSIRAYAARNGTHATASSVADLLAREERIGLFKPETWAQWRRRIAVQRNRFMELAYRAQREGARFVSDSCPGRGTVLVNYYGIDTALMPYIAQLPESEKVGKFMPGTHIPIVGNEILLREQPEYVVILAWHYGDYIMKQWRKKGLNSKFILPLPEMSIVEG</sequence>
<reference evidence="3 4" key="1">
    <citation type="journal article" date="2016" name="Nat. Commun.">
        <title>Thousands of microbial genomes shed light on interconnected biogeochemical processes in an aquifer system.</title>
        <authorList>
            <person name="Anantharaman K."/>
            <person name="Brown C.T."/>
            <person name="Hug L.A."/>
            <person name="Sharon I."/>
            <person name="Castelle C.J."/>
            <person name="Probst A.J."/>
            <person name="Thomas B.C."/>
            <person name="Singh A."/>
            <person name="Wilkins M.J."/>
            <person name="Karaoz U."/>
            <person name="Brodie E.L."/>
            <person name="Williams K.H."/>
            <person name="Hubbard S.S."/>
            <person name="Banfield J.F."/>
        </authorList>
    </citation>
    <scope>NUCLEOTIDE SEQUENCE [LARGE SCALE GENOMIC DNA]</scope>
</reference>
<dbReference type="InterPro" id="IPR029063">
    <property type="entry name" value="SAM-dependent_MTases_sf"/>
</dbReference>
<dbReference type="PANTHER" id="PTHR43861">
    <property type="entry name" value="TRANS-ACONITATE 2-METHYLTRANSFERASE-RELATED"/>
    <property type="match status" value="1"/>
</dbReference>
<evidence type="ECO:0000259" key="1">
    <source>
        <dbReference type="Pfam" id="PF08421"/>
    </source>
</evidence>
<dbReference type="Pfam" id="PF13489">
    <property type="entry name" value="Methyltransf_23"/>
    <property type="match status" value="1"/>
</dbReference>
<dbReference type="SUPFAM" id="SSF53335">
    <property type="entry name" value="S-adenosyl-L-methionine-dependent methyltransferases"/>
    <property type="match status" value="1"/>
</dbReference>
<gene>
    <name evidence="3" type="ORF">A3I42_03845</name>
</gene>
<dbReference type="InterPro" id="IPR038576">
    <property type="entry name" value="Methyltransf_Zn-bd_dom_put_sf"/>
</dbReference>
<dbReference type="Gene3D" id="3.40.50.720">
    <property type="entry name" value="NAD(P)-binding Rossmann-like Domain"/>
    <property type="match status" value="1"/>
</dbReference>
<feature type="domain" description="Methyltransferase putative zinc binding" evidence="1">
    <location>
        <begin position="16"/>
        <end position="77"/>
    </location>
</feature>
<dbReference type="Gene3D" id="6.20.50.110">
    <property type="entry name" value="Methyltransferase, zinc-binding domain"/>
    <property type="match status" value="1"/>
</dbReference>
<comment type="caution">
    <text evidence="3">The sequence shown here is derived from an EMBL/GenBank/DDBJ whole genome shotgun (WGS) entry which is preliminary data.</text>
</comment>
<evidence type="ECO:0000313" key="3">
    <source>
        <dbReference type="EMBL" id="OGL87584.1"/>
    </source>
</evidence>
<feature type="domain" description="C-methyltransferase" evidence="2">
    <location>
        <begin position="261"/>
        <end position="414"/>
    </location>
</feature>
<dbReference type="Pfam" id="PF08484">
    <property type="entry name" value="Methyltransf_14"/>
    <property type="match status" value="1"/>
</dbReference>
<name>A0A1F7VC57_9BACT</name>
<organism evidence="3 4">
    <name type="scientific">Candidatus Uhrbacteria bacterium RIFCSPLOWO2_02_FULL_49_11</name>
    <dbReference type="NCBI Taxonomy" id="1802409"/>
    <lineage>
        <taxon>Bacteria</taxon>
        <taxon>Candidatus Uhriibacteriota</taxon>
    </lineage>
</organism>
<evidence type="ECO:0000259" key="2">
    <source>
        <dbReference type="Pfam" id="PF08484"/>
    </source>
</evidence>
<dbReference type="InterPro" id="IPR013630">
    <property type="entry name" value="Methyltransf_Zn-bd_dom_put"/>
</dbReference>
<evidence type="ECO:0008006" key="5">
    <source>
        <dbReference type="Google" id="ProtNLM"/>
    </source>
</evidence>
<dbReference type="EMBL" id="MGER01000072">
    <property type="protein sequence ID" value="OGL87584.1"/>
    <property type="molecule type" value="Genomic_DNA"/>
</dbReference>
<evidence type="ECO:0000313" key="4">
    <source>
        <dbReference type="Proteomes" id="UP000178264"/>
    </source>
</evidence>